<accession>A0AAF1BNV3</accession>
<comment type="similarity">
    <text evidence="1 3">Belongs to the type-B carboxylesterase/lipase family.</text>
</comment>
<dbReference type="PROSITE" id="PS00122">
    <property type="entry name" value="CARBOXYLESTERASE_B_1"/>
    <property type="match status" value="1"/>
</dbReference>
<organism evidence="5 6">
    <name type="scientific">Vanrija pseudolonga</name>
    <dbReference type="NCBI Taxonomy" id="143232"/>
    <lineage>
        <taxon>Eukaryota</taxon>
        <taxon>Fungi</taxon>
        <taxon>Dikarya</taxon>
        <taxon>Basidiomycota</taxon>
        <taxon>Agaricomycotina</taxon>
        <taxon>Tremellomycetes</taxon>
        <taxon>Trichosporonales</taxon>
        <taxon>Trichosporonaceae</taxon>
        <taxon>Vanrija</taxon>
    </lineage>
</organism>
<protein>
    <recommendedName>
        <fullName evidence="3">Carboxylic ester hydrolase</fullName>
        <ecNumber evidence="3">3.1.1.-</ecNumber>
    </recommendedName>
</protein>
<dbReference type="Proteomes" id="UP000827549">
    <property type="component" value="Chromosome 2"/>
</dbReference>
<evidence type="ECO:0000256" key="3">
    <source>
        <dbReference type="RuleBase" id="RU361235"/>
    </source>
</evidence>
<dbReference type="InterPro" id="IPR029058">
    <property type="entry name" value="AB_hydrolase_fold"/>
</dbReference>
<evidence type="ECO:0000256" key="1">
    <source>
        <dbReference type="ARBA" id="ARBA00005964"/>
    </source>
</evidence>
<evidence type="ECO:0000256" key="2">
    <source>
        <dbReference type="ARBA" id="ARBA00022801"/>
    </source>
</evidence>
<keyword evidence="2 3" id="KW-0378">Hydrolase</keyword>
<keyword evidence="6" id="KW-1185">Reference proteome</keyword>
<evidence type="ECO:0000313" key="6">
    <source>
        <dbReference type="Proteomes" id="UP000827549"/>
    </source>
</evidence>
<proteinExistence type="inferred from homology"/>
<sequence>MPAALPSHIHTDTTMTAFEETLRPITIDVGPHGNLRGVEAVAPDGHVKARRFLQVPYAYPPVGDLRWRKPKALPDNFDWSNVPGEKFGAYTSQPTYHMKNPDTGETFPSAPPGLTRSEDALTVNVWAPEGTPPPEGWPVWIYIHGGWLQMGNPAMSGATANPTEYIDEVAKVVVIAIAYRVSVFGFLASKELREENEDGAAGNWGFHDQRLGIEWVHKNAKYFGGNGDNITISGISAGAYSVEVQLAHELNFPDKAKPIIRRAMMWSNALPAQPKSLEESQAGFDGLCEAFGVDLALSGKEKLEKLRAIPEPELVDQIMKLKIHTFRGVSDNAFIHEDMFERIDSGDFAKRFAARDLALIIGEVTHEEYLYSVTNPPTSVDKLEIELLNYYRADQVAKLLEHYSIPKDLDTSTKEGAKKLALLFGNIVANGQIYASERVFVKALLDHGVSPARVLRYRVAWKPKVAFTIFPATRLQCLPTMQPLGERAWAPADKKSFREIVTHADDTWAWWYSRRLGYTDSDVAANQAFLKPVATFLQGDLPKAAKEWWGHEPNSEDGQRLREIRGGKTSVVQDDRWDDAIKLAAAVQV</sequence>
<dbReference type="AlphaFoldDB" id="A0AAF1BNV3"/>
<dbReference type="GO" id="GO:0016787">
    <property type="term" value="F:hydrolase activity"/>
    <property type="evidence" value="ECO:0007669"/>
    <property type="project" value="UniProtKB-KW"/>
</dbReference>
<dbReference type="InterPro" id="IPR002018">
    <property type="entry name" value="CarbesteraseB"/>
</dbReference>
<feature type="domain" description="Carboxylesterase type B" evidence="4">
    <location>
        <begin position="32"/>
        <end position="402"/>
    </location>
</feature>
<dbReference type="EMBL" id="CP086715">
    <property type="protein sequence ID" value="WOO78523.1"/>
    <property type="molecule type" value="Genomic_DNA"/>
</dbReference>
<evidence type="ECO:0000259" key="4">
    <source>
        <dbReference type="Pfam" id="PF00135"/>
    </source>
</evidence>
<dbReference type="InterPro" id="IPR019826">
    <property type="entry name" value="Carboxylesterase_B_AS"/>
</dbReference>
<dbReference type="RefSeq" id="XP_062624555.1">
    <property type="nucleotide sequence ID" value="XM_062768571.1"/>
</dbReference>
<dbReference type="Gene3D" id="3.40.50.1820">
    <property type="entry name" value="alpha/beta hydrolase"/>
    <property type="match status" value="1"/>
</dbReference>
<name>A0AAF1BNV3_9TREE</name>
<gene>
    <name evidence="5" type="primary">SPCC417.12_0</name>
    <name evidence="5" type="ORF">LOC62_02G002070</name>
</gene>
<dbReference type="SUPFAM" id="SSF53474">
    <property type="entry name" value="alpha/beta-Hydrolases"/>
    <property type="match status" value="1"/>
</dbReference>
<dbReference type="Pfam" id="PF00135">
    <property type="entry name" value="COesterase"/>
    <property type="match status" value="1"/>
</dbReference>
<dbReference type="EC" id="3.1.1.-" evidence="3"/>
<dbReference type="GeneID" id="87805320"/>
<dbReference type="PANTHER" id="PTHR43142:SF8">
    <property type="entry name" value="CARBOXYLIC ESTER HYDROLASE"/>
    <property type="match status" value="1"/>
</dbReference>
<evidence type="ECO:0000313" key="5">
    <source>
        <dbReference type="EMBL" id="WOO78523.1"/>
    </source>
</evidence>
<dbReference type="PANTHER" id="PTHR43142">
    <property type="entry name" value="CARBOXYLIC ESTER HYDROLASE"/>
    <property type="match status" value="1"/>
</dbReference>
<reference evidence="5" key="1">
    <citation type="submission" date="2023-10" db="EMBL/GenBank/DDBJ databases">
        <authorList>
            <person name="Noh H."/>
        </authorList>
    </citation>
    <scope>NUCLEOTIDE SEQUENCE</scope>
    <source>
        <strain evidence="5">DUCC4014</strain>
    </source>
</reference>